<sequence length="373" mass="42686">MTLFFLLLLFQVAPVFCNLLEDDLQPQFFDINIDREHPEKIYKEFEDFVVKYKKHYKDDVEKRMRFNHFVKAHNQIGRLNSAMKNSKYDTKFGINKFADLSAQEFKSTVSQVPPGNYSNLPLFQNVKLKRSKRQLDNMPEKFDLRSKKIGGRYIIGEVKNQGHCGCCWAFAATGVSEVAMSVHLKKTVSLSDQEVCDCGATKTPGCIGGDPTLGLQYIAEYGQLIEDEYPYVDGRSNKLGNCAASGYSKELLAHSLQFYRIDPYNSEYDIMRHLYILNVPVAVAFRIGEAFKYVTGGILEREDCDDEKERVWHSATIVGWGRSVNKKGRNVDYWILKNSWGDWGEDDSGYVRIVRGMNWCDMESHGVGGHIPE</sequence>
<keyword evidence="3" id="KW-0378">Hydrolase</keyword>
<keyword evidence="11" id="KW-1185">Reference proteome</keyword>
<reference evidence="11" key="1">
    <citation type="submission" date="2010-08" db="EMBL/GenBank/DDBJ databases">
        <authorList>
            <consortium name="Caenorhabditis japonica Sequencing Consortium"/>
            <person name="Wilson R.K."/>
        </authorList>
    </citation>
    <scope>NUCLEOTIDE SEQUENCE [LARGE SCALE GENOMIC DNA]</scope>
    <source>
        <strain evidence="11">DF5081</strain>
    </source>
</reference>
<dbReference type="InterPro" id="IPR000668">
    <property type="entry name" value="Peptidase_C1A_C"/>
</dbReference>
<feature type="chain" id="PRO_5035720255" evidence="7">
    <location>
        <begin position="18"/>
        <end position="373"/>
    </location>
</feature>
<dbReference type="InterPro" id="IPR038765">
    <property type="entry name" value="Papain-like_cys_pep_sf"/>
</dbReference>
<evidence type="ECO:0000259" key="8">
    <source>
        <dbReference type="SMART" id="SM00645"/>
    </source>
</evidence>
<dbReference type="EnsemblMetazoa" id="CJA10978.1">
    <property type="protein sequence ID" value="CJA10978.1"/>
    <property type="gene ID" value="WBGene00130182"/>
</dbReference>
<evidence type="ECO:0000256" key="6">
    <source>
        <dbReference type="ARBA" id="ARBA00023157"/>
    </source>
</evidence>
<name>A0A8R1HU52_CAEJA</name>
<evidence type="ECO:0000259" key="9">
    <source>
        <dbReference type="SMART" id="SM00848"/>
    </source>
</evidence>
<dbReference type="SMART" id="SM00848">
    <property type="entry name" value="Inhibitor_I29"/>
    <property type="match status" value="1"/>
</dbReference>
<feature type="domain" description="Peptidase C1A papain C-terminal" evidence="8">
    <location>
        <begin position="138"/>
        <end position="370"/>
    </location>
</feature>
<accession>A0A8R1HU52</accession>
<keyword evidence="4" id="KW-0788">Thiol protease</keyword>
<dbReference type="CDD" id="cd02248">
    <property type="entry name" value="Peptidase_C1A"/>
    <property type="match status" value="1"/>
</dbReference>
<dbReference type="PRINTS" id="PR00705">
    <property type="entry name" value="PAPAIN"/>
</dbReference>
<keyword evidence="2" id="KW-0645">Protease</keyword>
<keyword evidence="7" id="KW-0732">Signal</keyword>
<dbReference type="PROSITE" id="PS00139">
    <property type="entry name" value="THIOL_PROTEASE_CYS"/>
    <property type="match status" value="1"/>
</dbReference>
<reference evidence="10" key="2">
    <citation type="submission" date="2022-06" db="UniProtKB">
        <authorList>
            <consortium name="EnsemblMetazoa"/>
        </authorList>
    </citation>
    <scope>IDENTIFICATION</scope>
    <source>
        <strain evidence="10">DF5081</strain>
    </source>
</reference>
<evidence type="ECO:0000256" key="3">
    <source>
        <dbReference type="ARBA" id="ARBA00022801"/>
    </source>
</evidence>
<evidence type="ECO:0000313" key="11">
    <source>
        <dbReference type="Proteomes" id="UP000005237"/>
    </source>
</evidence>
<dbReference type="SMART" id="SM00645">
    <property type="entry name" value="Pept_C1"/>
    <property type="match status" value="1"/>
</dbReference>
<dbReference type="Pfam" id="PF08246">
    <property type="entry name" value="Inhibitor_I29"/>
    <property type="match status" value="1"/>
</dbReference>
<proteinExistence type="inferred from homology"/>
<protein>
    <submittedName>
        <fullName evidence="10">Uncharacterized protein</fullName>
    </submittedName>
</protein>
<dbReference type="GO" id="GO:0006508">
    <property type="term" value="P:proteolysis"/>
    <property type="evidence" value="ECO:0007669"/>
    <property type="project" value="UniProtKB-KW"/>
</dbReference>
<dbReference type="Pfam" id="PF00112">
    <property type="entry name" value="Peptidase_C1"/>
    <property type="match status" value="1"/>
</dbReference>
<keyword evidence="5" id="KW-0865">Zymogen</keyword>
<evidence type="ECO:0000256" key="1">
    <source>
        <dbReference type="ARBA" id="ARBA00008455"/>
    </source>
</evidence>
<dbReference type="SUPFAM" id="SSF54001">
    <property type="entry name" value="Cysteine proteinases"/>
    <property type="match status" value="1"/>
</dbReference>
<evidence type="ECO:0000256" key="7">
    <source>
        <dbReference type="SAM" id="SignalP"/>
    </source>
</evidence>
<feature type="signal peptide" evidence="7">
    <location>
        <begin position="1"/>
        <end position="17"/>
    </location>
</feature>
<feature type="domain" description="Cathepsin propeptide inhibitor" evidence="9">
    <location>
        <begin position="45"/>
        <end position="105"/>
    </location>
</feature>
<dbReference type="InterPro" id="IPR013201">
    <property type="entry name" value="Prot_inhib_I29"/>
</dbReference>
<dbReference type="AlphaFoldDB" id="A0A8R1HU52"/>
<evidence type="ECO:0000313" key="10">
    <source>
        <dbReference type="EnsemblMetazoa" id="CJA10978.1"/>
    </source>
</evidence>
<dbReference type="Gene3D" id="3.90.70.10">
    <property type="entry name" value="Cysteine proteinases"/>
    <property type="match status" value="1"/>
</dbReference>
<dbReference type="InterPro" id="IPR013128">
    <property type="entry name" value="Peptidase_C1A"/>
</dbReference>
<dbReference type="FunFam" id="3.90.70.10:FF:000103">
    <property type="entry name" value="Hypothetical LOC496748"/>
    <property type="match status" value="1"/>
</dbReference>
<organism evidence="10 11">
    <name type="scientific">Caenorhabditis japonica</name>
    <dbReference type="NCBI Taxonomy" id="281687"/>
    <lineage>
        <taxon>Eukaryota</taxon>
        <taxon>Metazoa</taxon>
        <taxon>Ecdysozoa</taxon>
        <taxon>Nematoda</taxon>
        <taxon>Chromadorea</taxon>
        <taxon>Rhabditida</taxon>
        <taxon>Rhabditina</taxon>
        <taxon>Rhabditomorpha</taxon>
        <taxon>Rhabditoidea</taxon>
        <taxon>Rhabditidae</taxon>
        <taxon>Peloderinae</taxon>
        <taxon>Caenorhabditis</taxon>
    </lineage>
</organism>
<dbReference type="InterPro" id="IPR039417">
    <property type="entry name" value="Peptidase_C1A_papain-like"/>
</dbReference>
<comment type="similarity">
    <text evidence="1">Belongs to the peptidase C1 family.</text>
</comment>
<dbReference type="InterPro" id="IPR000169">
    <property type="entry name" value="Pept_cys_AS"/>
</dbReference>
<evidence type="ECO:0000256" key="4">
    <source>
        <dbReference type="ARBA" id="ARBA00022807"/>
    </source>
</evidence>
<dbReference type="PANTHER" id="PTHR12411">
    <property type="entry name" value="CYSTEINE PROTEASE FAMILY C1-RELATED"/>
    <property type="match status" value="1"/>
</dbReference>
<evidence type="ECO:0000256" key="2">
    <source>
        <dbReference type="ARBA" id="ARBA00022670"/>
    </source>
</evidence>
<evidence type="ECO:0000256" key="5">
    <source>
        <dbReference type="ARBA" id="ARBA00023145"/>
    </source>
</evidence>
<dbReference type="GO" id="GO:0008234">
    <property type="term" value="F:cysteine-type peptidase activity"/>
    <property type="evidence" value="ECO:0007669"/>
    <property type="project" value="UniProtKB-KW"/>
</dbReference>
<keyword evidence="6" id="KW-1015">Disulfide bond</keyword>
<dbReference type="Proteomes" id="UP000005237">
    <property type="component" value="Unassembled WGS sequence"/>
</dbReference>